<dbReference type="AlphaFoldDB" id="A0A1B2F767"/>
<evidence type="ECO:0000313" key="6">
    <source>
        <dbReference type="EMBL" id="ANY87993.1"/>
    </source>
</evidence>
<dbReference type="InterPro" id="IPR002104">
    <property type="entry name" value="Integrase_catalytic"/>
</dbReference>
<dbReference type="SUPFAM" id="SSF56349">
    <property type="entry name" value="DNA breaking-rejoining enzymes"/>
    <property type="match status" value="1"/>
</dbReference>
<accession>A0A1B2F767</accession>
<proteinExistence type="inferred from homology"/>
<dbReference type="PROSITE" id="PS51898">
    <property type="entry name" value="TYR_RECOMBINASE"/>
    <property type="match status" value="1"/>
</dbReference>
<dbReference type="InterPro" id="IPR011010">
    <property type="entry name" value="DNA_brk_join_enz"/>
</dbReference>
<name>A0A1B2F767_PSEPU</name>
<dbReference type="InterPro" id="IPR010998">
    <property type="entry name" value="Integrase_recombinase_N"/>
</dbReference>
<gene>
    <name evidence="6" type="ORF">IEC33019_2447</name>
</gene>
<protein>
    <submittedName>
        <fullName evidence="6">Phage integrase family protein</fullName>
    </submittedName>
</protein>
<sequence length="578" mass="64992">MVERGKTDSSSKGVISVSELSEACGLPSNVILRELLNHRIPIMAEINSQPGYQVDDFHEVDREADTGGFVLNSAFEVGSHHVFSCFLKPFNTRYTILKIIEDGYSEEVVFRTFTRRHGAAFFDLPGIRLTARSVLLLKIHADRFISQPSSSAPLLESPALATAAPSTADPSVLAPSTTLPCENCRPERADERVSSLMATFFERKQSSWKLDQQKKMATQCGTFVELMNDPPLGALNRQMIWDYEAKLRKMPSDRRNASLRHKTNDAHRLLALAEEHGEDRLSSTSVERYMDNLSSMFAWAKRNQILTGNPAERAIEKPKKTTRDQDDRSKFENSDLNKIFTVQWFATGTGERNKHGRFNRFRPHFYWLPLLGLYTGARLNELSQLYTNDVKMTETGVLYLDFNLDGADKVDADGSDKSLKTVNAKRIVAVHPHLIELGLHDYVKALTAAGHLRLFPELKHDKVKGYGKPAGSWFNARFLGNQLGILRDGTRTFHSFRHTFITALGELNVPADIQSQLAGHSRGDTITLTRYRKDAEADRLLGYVKQLDFNLPAIAPFSIADGLDAVRDALRRKAKPTQ</sequence>
<dbReference type="GO" id="GO:0015074">
    <property type="term" value="P:DNA integration"/>
    <property type="evidence" value="ECO:0007669"/>
    <property type="project" value="UniProtKB-KW"/>
</dbReference>
<dbReference type="EMBL" id="CP016634">
    <property type="protein sequence ID" value="ANY87993.1"/>
    <property type="molecule type" value="Genomic_DNA"/>
</dbReference>
<dbReference type="PANTHER" id="PTHR30349">
    <property type="entry name" value="PHAGE INTEGRASE-RELATED"/>
    <property type="match status" value="1"/>
</dbReference>
<dbReference type="InterPro" id="IPR050090">
    <property type="entry name" value="Tyrosine_recombinase_XerCD"/>
</dbReference>
<dbReference type="CDD" id="cd01184">
    <property type="entry name" value="INT_C_like_1"/>
    <property type="match status" value="1"/>
</dbReference>
<dbReference type="InterPro" id="IPR013762">
    <property type="entry name" value="Integrase-like_cat_sf"/>
</dbReference>
<feature type="domain" description="Tyr recombinase" evidence="5">
    <location>
        <begin position="316"/>
        <end position="545"/>
    </location>
</feature>
<dbReference type="PANTHER" id="PTHR30349:SF41">
    <property type="entry name" value="INTEGRASE_RECOMBINASE PROTEIN MJ0367-RELATED"/>
    <property type="match status" value="1"/>
</dbReference>
<comment type="similarity">
    <text evidence="1">Belongs to the 'phage' integrase family.</text>
</comment>
<organism evidence="6">
    <name type="scientific">Pseudomonas putida</name>
    <name type="common">Arthrobacter siderocapsulatus</name>
    <dbReference type="NCBI Taxonomy" id="303"/>
    <lineage>
        <taxon>Bacteria</taxon>
        <taxon>Pseudomonadati</taxon>
        <taxon>Pseudomonadota</taxon>
        <taxon>Gammaproteobacteria</taxon>
        <taxon>Pseudomonadales</taxon>
        <taxon>Pseudomonadaceae</taxon>
        <taxon>Pseudomonas</taxon>
    </lineage>
</organism>
<reference evidence="6" key="1">
    <citation type="submission" date="2016-07" db="EMBL/GenBank/DDBJ databases">
        <title>New class B carbapenemase carried by novel plasmid in Pseudomonas putida enviromental strain in eastern Amazonia.</title>
        <authorList>
            <person name="Souza C.O."/>
            <person name="Lima K.V."/>
            <person name="Brasiliense D.M."/>
            <person name="Perez-Chaparro P.J."/>
            <person name="Mamizuka E.M."/>
            <person name="Lima M.O."/>
            <person name="Lima L.N."/>
            <person name="McCulloch J.A."/>
        </authorList>
    </citation>
    <scope>NUCLEOTIDE SEQUENCE [LARGE SCALE GENOMIC DNA]</scope>
    <source>
        <strain evidence="6">IEC33019</strain>
    </source>
</reference>
<evidence type="ECO:0000259" key="5">
    <source>
        <dbReference type="PROSITE" id="PS51898"/>
    </source>
</evidence>
<keyword evidence="2" id="KW-0229">DNA integration</keyword>
<keyword evidence="4" id="KW-0233">DNA recombination</keyword>
<keyword evidence="3" id="KW-0238">DNA-binding</keyword>
<evidence type="ECO:0000256" key="1">
    <source>
        <dbReference type="ARBA" id="ARBA00008857"/>
    </source>
</evidence>
<dbReference type="GO" id="GO:0006310">
    <property type="term" value="P:DNA recombination"/>
    <property type="evidence" value="ECO:0007669"/>
    <property type="project" value="UniProtKB-KW"/>
</dbReference>
<dbReference type="Gene3D" id="1.10.443.10">
    <property type="entry name" value="Intergrase catalytic core"/>
    <property type="match status" value="1"/>
</dbReference>
<dbReference type="GO" id="GO:0003677">
    <property type="term" value="F:DNA binding"/>
    <property type="evidence" value="ECO:0007669"/>
    <property type="project" value="UniProtKB-KW"/>
</dbReference>
<dbReference type="Gene3D" id="1.10.150.130">
    <property type="match status" value="1"/>
</dbReference>
<evidence type="ECO:0000256" key="4">
    <source>
        <dbReference type="ARBA" id="ARBA00023172"/>
    </source>
</evidence>
<dbReference type="RefSeq" id="WP_099593593.1">
    <property type="nucleotide sequence ID" value="NZ_CP016634.1"/>
</dbReference>
<evidence type="ECO:0000256" key="3">
    <source>
        <dbReference type="ARBA" id="ARBA00023125"/>
    </source>
</evidence>
<evidence type="ECO:0000256" key="2">
    <source>
        <dbReference type="ARBA" id="ARBA00022908"/>
    </source>
</evidence>